<evidence type="ECO:0000313" key="2">
    <source>
        <dbReference type="Proteomes" id="UP000008063"/>
    </source>
</evidence>
<dbReference type="InParanoid" id="F8Q8D7"/>
<dbReference type="STRING" id="936435.F8Q8D7"/>
<protein>
    <submittedName>
        <fullName evidence="1">Uncharacterized protein</fullName>
    </submittedName>
</protein>
<dbReference type="eggNOG" id="ENOG502SAMB">
    <property type="taxonomic scope" value="Eukaryota"/>
</dbReference>
<evidence type="ECO:0000313" key="1">
    <source>
        <dbReference type="EMBL" id="EGN95825.1"/>
    </source>
</evidence>
<dbReference type="AlphaFoldDB" id="F8Q8D7"/>
<dbReference type="Proteomes" id="UP000008063">
    <property type="component" value="Unassembled WGS sequence"/>
</dbReference>
<sequence length="428" mass="47754">MQPPSSLGSFSLFLQTLWSKTVKLDVMIAIPTAYAYHFDTAQLMDIFNQGSHLSLVHDRTGWPDAADGDVEHCIGGSDWSNYKKAPPHKFYPYSAHTLFRLPVDSEMLYLITRGGTNIGTVTLVSSDTVRSTVNVRVHVGYHKRRALNRANVCLLSKEHDTQGIGIYTPARWFPSKEEGRMHFDVTVVFPATHDGSPLWIENFQSTLSHYSFKIKDIEDSVYFHSINVQANDAGINSDSIFAFHATFRSTQAFIRGAFKATHLVLTTTKGPIEAQVDHPSKGPYLTGVSLETNEDSMQSTLYDNANGGGPFSVEARTFDGPITISYTNTPTNSIQQLVAVTRGSPVKVTMSSAYEGAFSLQNTRNNPIRVIESDAEDPSGRGRERVLRKYSRDRNHMKGTVYWSPRGPGWRESKILIETDRAPIRLTI</sequence>
<dbReference type="OrthoDB" id="5570013at2759"/>
<gene>
    <name evidence="1" type="ORF">SERLA73DRAFT_76881</name>
</gene>
<keyword evidence="2" id="KW-1185">Reference proteome</keyword>
<dbReference type="HOGENOM" id="CLU_037980_0_1_1"/>
<reference evidence="2" key="1">
    <citation type="journal article" date="2011" name="Science">
        <title>The plant cell wall-decomposing machinery underlies the functional diversity of forest fungi.</title>
        <authorList>
            <person name="Eastwood D.C."/>
            <person name="Floudas D."/>
            <person name="Binder M."/>
            <person name="Majcherczyk A."/>
            <person name="Schneider P."/>
            <person name="Aerts A."/>
            <person name="Asiegbu F.O."/>
            <person name="Baker S.E."/>
            <person name="Barry K."/>
            <person name="Bendiksby M."/>
            <person name="Blumentritt M."/>
            <person name="Coutinho P.M."/>
            <person name="Cullen D."/>
            <person name="de Vries R.P."/>
            <person name="Gathman A."/>
            <person name="Goodell B."/>
            <person name="Henrissat B."/>
            <person name="Ihrmark K."/>
            <person name="Kauserud H."/>
            <person name="Kohler A."/>
            <person name="LaButti K."/>
            <person name="Lapidus A."/>
            <person name="Lavin J.L."/>
            <person name="Lee Y.-H."/>
            <person name="Lindquist E."/>
            <person name="Lilly W."/>
            <person name="Lucas S."/>
            <person name="Morin E."/>
            <person name="Murat C."/>
            <person name="Oguiza J.A."/>
            <person name="Park J."/>
            <person name="Pisabarro A.G."/>
            <person name="Riley R."/>
            <person name="Rosling A."/>
            <person name="Salamov A."/>
            <person name="Schmidt O."/>
            <person name="Schmutz J."/>
            <person name="Skrede I."/>
            <person name="Stenlid J."/>
            <person name="Wiebenga A."/>
            <person name="Xie X."/>
            <person name="Kuees U."/>
            <person name="Hibbett D.S."/>
            <person name="Hoffmeister D."/>
            <person name="Hoegberg N."/>
            <person name="Martin F."/>
            <person name="Grigoriev I.V."/>
            <person name="Watkinson S.C."/>
        </authorList>
    </citation>
    <scope>NUCLEOTIDE SEQUENCE [LARGE SCALE GENOMIC DNA]</scope>
    <source>
        <strain evidence="2">strain S7.3</strain>
    </source>
</reference>
<name>F8Q8D7_SERL3</name>
<dbReference type="OMA" id="SEWAIDE"/>
<dbReference type="EMBL" id="GL945485">
    <property type="protein sequence ID" value="EGN95825.1"/>
    <property type="molecule type" value="Genomic_DNA"/>
</dbReference>
<proteinExistence type="predicted"/>
<organism evidence="2">
    <name type="scientific">Serpula lacrymans var. lacrymans (strain S7.3)</name>
    <name type="common">Dry rot fungus</name>
    <dbReference type="NCBI Taxonomy" id="936435"/>
    <lineage>
        <taxon>Eukaryota</taxon>
        <taxon>Fungi</taxon>
        <taxon>Dikarya</taxon>
        <taxon>Basidiomycota</taxon>
        <taxon>Agaricomycotina</taxon>
        <taxon>Agaricomycetes</taxon>
        <taxon>Agaricomycetidae</taxon>
        <taxon>Boletales</taxon>
        <taxon>Coniophorineae</taxon>
        <taxon>Serpulaceae</taxon>
        <taxon>Serpula</taxon>
    </lineage>
</organism>
<accession>F8Q8D7</accession>